<protein>
    <submittedName>
        <fullName evidence="2">Uncharacterized protein</fullName>
    </submittedName>
</protein>
<sequence length="173" mass="18680">MPDIIKEVLGPYGFSIEDKLTGSYRTWDYMVQYGETDFNFISRLLEAEGGYFYFEHSQGNHKLVLADDIGSHSPLPNGPSTLAYYSGDRAAHVHDEDFITAGASPKTLPAATSPPTTTTSKNPKPSSTPNSSSPQATPKTAANCMTGRVATPTWATARTTPACASSSKRRNEK</sequence>
<gene>
    <name evidence="2" type="ORF">SDC9_156549</name>
</gene>
<feature type="compositionally biased region" description="Low complexity" evidence="1">
    <location>
        <begin position="103"/>
        <end position="138"/>
    </location>
</feature>
<evidence type="ECO:0000313" key="2">
    <source>
        <dbReference type="EMBL" id="MPN09260.1"/>
    </source>
</evidence>
<evidence type="ECO:0000256" key="1">
    <source>
        <dbReference type="SAM" id="MobiDB-lite"/>
    </source>
</evidence>
<comment type="caution">
    <text evidence="2">The sequence shown here is derived from an EMBL/GenBank/DDBJ whole genome shotgun (WGS) entry which is preliminary data.</text>
</comment>
<dbReference type="Pfam" id="PF05954">
    <property type="entry name" value="Phage_GPD"/>
    <property type="match status" value="1"/>
</dbReference>
<feature type="compositionally biased region" description="Low complexity" evidence="1">
    <location>
        <begin position="150"/>
        <end position="164"/>
    </location>
</feature>
<dbReference type="EMBL" id="VSSQ01055361">
    <property type="protein sequence ID" value="MPN09260.1"/>
    <property type="molecule type" value="Genomic_DNA"/>
</dbReference>
<organism evidence="2">
    <name type="scientific">bioreactor metagenome</name>
    <dbReference type="NCBI Taxonomy" id="1076179"/>
    <lineage>
        <taxon>unclassified sequences</taxon>
        <taxon>metagenomes</taxon>
        <taxon>ecological metagenomes</taxon>
    </lineage>
</organism>
<proteinExistence type="predicted"/>
<reference evidence="2" key="1">
    <citation type="submission" date="2019-08" db="EMBL/GenBank/DDBJ databases">
        <authorList>
            <person name="Kucharzyk K."/>
            <person name="Murdoch R.W."/>
            <person name="Higgins S."/>
            <person name="Loffler F."/>
        </authorList>
    </citation>
    <scope>NUCLEOTIDE SEQUENCE</scope>
</reference>
<dbReference type="AlphaFoldDB" id="A0A645F5V4"/>
<dbReference type="SUPFAM" id="SSF69279">
    <property type="entry name" value="Phage tail proteins"/>
    <property type="match status" value="1"/>
</dbReference>
<dbReference type="Gene3D" id="3.55.50.10">
    <property type="entry name" value="Baseplate protein-like domains"/>
    <property type="match status" value="1"/>
</dbReference>
<accession>A0A645F5V4</accession>
<feature type="region of interest" description="Disordered" evidence="1">
    <location>
        <begin position="103"/>
        <end position="173"/>
    </location>
</feature>
<name>A0A645F5V4_9ZZZZ</name>